<comment type="caution">
    <text evidence="1">The sequence shown here is derived from an EMBL/GenBank/DDBJ whole genome shotgun (WGS) entry which is preliminary data.</text>
</comment>
<sequence length="157" mass="17303">MVDPSSSPSKDVTPSRRSSRVLLARKNSQRASKSGLRSSMYRRSHRSSTSSSHRYSGAASPGAWQPLGGSEDIPPVPPIPARRDLIRFPSGDLPPRSSMAQKELCEMLGISLEELKVHQPSRRQSMSALPESNRPASQAPTRRNSDIVTPNRRSFKI</sequence>
<keyword evidence="2" id="KW-1185">Reference proteome</keyword>
<evidence type="ECO:0000313" key="2">
    <source>
        <dbReference type="Proteomes" id="UP001144978"/>
    </source>
</evidence>
<proteinExistence type="predicted"/>
<reference evidence="1" key="1">
    <citation type="submission" date="2022-08" db="EMBL/GenBank/DDBJ databases">
        <title>Genome Sequence of Pycnoporus sanguineus.</title>
        <authorList>
            <person name="Buettner E."/>
        </authorList>
    </citation>
    <scope>NUCLEOTIDE SEQUENCE</scope>
    <source>
        <strain evidence="1">CG-C14</strain>
    </source>
</reference>
<accession>A0ACC1PB42</accession>
<dbReference type="Proteomes" id="UP001144978">
    <property type="component" value="Unassembled WGS sequence"/>
</dbReference>
<organism evidence="1 2">
    <name type="scientific">Trametes sanguinea</name>
    <dbReference type="NCBI Taxonomy" id="158606"/>
    <lineage>
        <taxon>Eukaryota</taxon>
        <taxon>Fungi</taxon>
        <taxon>Dikarya</taxon>
        <taxon>Basidiomycota</taxon>
        <taxon>Agaricomycotina</taxon>
        <taxon>Agaricomycetes</taxon>
        <taxon>Polyporales</taxon>
        <taxon>Polyporaceae</taxon>
        <taxon>Trametes</taxon>
    </lineage>
</organism>
<dbReference type="EMBL" id="JANSHE010002996">
    <property type="protein sequence ID" value="KAJ2988281.1"/>
    <property type="molecule type" value="Genomic_DNA"/>
</dbReference>
<protein>
    <submittedName>
        <fullName evidence="1">Uncharacterized protein</fullName>
    </submittedName>
</protein>
<name>A0ACC1PB42_9APHY</name>
<evidence type="ECO:0000313" key="1">
    <source>
        <dbReference type="EMBL" id="KAJ2988281.1"/>
    </source>
</evidence>
<gene>
    <name evidence="1" type="ORF">NUW54_g9161</name>
</gene>